<dbReference type="GO" id="GO:0016020">
    <property type="term" value="C:membrane"/>
    <property type="evidence" value="ECO:0007669"/>
    <property type="project" value="UniProtKB-SubCell"/>
</dbReference>
<comment type="subcellular location">
    <subcellularLocation>
        <location evidence="1 8">Membrane</location>
        <topology evidence="1 8">Multi-pass membrane protein</topology>
    </subcellularLocation>
</comment>
<comment type="similarity">
    <text evidence="2 8">Belongs to the MLO family.</text>
</comment>
<dbReference type="PANTHER" id="PTHR31942:SF68">
    <property type="entry name" value="MLO-LIKE PROTEIN"/>
    <property type="match status" value="1"/>
</dbReference>
<evidence type="ECO:0000256" key="5">
    <source>
        <dbReference type="ARBA" id="ARBA00022989"/>
    </source>
</evidence>
<evidence type="ECO:0000256" key="10">
    <source>
        <dbReference type="SAM" id="Phobius"/>
    </source>
</evidence>
<gene>
    <name evidence="8" type="primary">MLO</name>
    <name evidence="11" type="ORF">PAHAL_7G163600</name>
</gene>
<evidence type="ECO:0000256" key="8">
    <source>
        <dbReference type="RuleBase" id="RU280816"/>
    </source>
</evidence>
<dbReference type="EMBL" id="CM008052">
    <property type="protein sequence ID" value="PVH35369.1"/>
    <property type="molecule type" value="Genomic_DNA"/>
</dbReference>
<keyword evidence="6 8" id="KW-0472">Membrane</keyword>
<dbReference type="Gramene" id="PVH35369">
    <property type="protein sequence ID" value="PVH35369"/>
    <property type="gene ID" value="PAHAL_7G163600"/>
</dbReference>
<dbReference type="Pfam" id="PF03094">
    <property type="entry name" value="Mlo"/>
    <property type="match status" value="1"/>
</dbReference>
<evidence type="ECO:0000256" key="1">
    <source>
        <dbReference type="ARBA" id="ARBA00004141"/>
    </source>
</evidence>
<dbReference type="Proteomes" id="UP000243499">
    <property type="component" value="Chromosome 7"/>
</dbReference>
<feature type="transmembrane region" description="Helical" evidence="10">
    <location>
        <begin position="350"/>
        <end position="371"/>
    </location>
</feature>
<keyword evidence="3 8" id="KW-0812">Transmembrane</keyword>
<dbReference type="InterPro" id="IPR004326">
    <property type="entry name" value="Mlo"/>
</dbReference>
<feature type="transmembrane region" description="Helical" evidence="10">
    <location>
        <begin position="268"/>
        <end position="286"/>
    </location>
</feature>
<reference evidence="11" key="1">
    <citation type="submission" date="2018-04" db="EMBL/GenBank/DDBJ databases">
        <title>WGS assembly of Panicum hallii.</title>
        <authorList>
            <person name="Lovell J."/>
            <person name="Jenkins J."/>
            <person name="Lowry D."/>
            <person name="Mamidi S."/>
            <person name="Sreedasyam A."/>
            <person name="Weng X."/>
            <person name="Barry K."/>
            <person name="Bonette J."/>
            <person name="Campitelli B."/>
            <person name="Daum C."/>
            <person name="Gordon S."/>
            <person name="Gould B."/>
            <person name="Lipzen A."/>
            <person name="Macqueen A."/>
            <person name="Palacio-Mejia J."/>
            <person name="Plott C."/>
            <person name="Shakirov E."/>
            <person name="Shu S."/>
            <person name="Yoshinaga Y."/>
            <person name="Zane M."/>
            <person name="Rokhsar D."/>
            <person name="Grimwood J."/>
            <person name="Schmutz J."/>
            <person name="Juenger T."/>
        </authorList>
    </citation>
    <scope>NUCLEOTIDE SEQUENCE [LARGE SCALE GENOMIC DNA]</scope>
    <source>
        <strain evidence="11">FIL2</strain>
    </source>
</reference>
<keyword evidence="4 8" id="KW-0611">Plant defense</keyword>
<feature type="transmembrane region" description="Helical" evidence="10">
    <location>
        <begin position="12"/>
        <end position="33"/>
    </location>
</feature>
<feature type="region of interest" description="Disordered" evidence="9">
    <location>
        <begin position="465"/>
        <end position="502"/>
    </location>
</feature>
<evidence type="ECO:0000256" key="7">
    <source>
        <dbReference type="ARBA" id="ARBA00023265"/>
    </source>
</evidence>
<protein>
    <recommendedName>
        <fullName evidence="8">MLO-like protein</fullName>
    </recommendedName>
</protein>
<evidence type="ECO:0000256" key="2">
    <source>
        <dbReference type="ARBA" id="ARBA00006574"/>
    </source>
</evidence>
<feature type="region of interest" description="Disordered" evidence="9">
    <location>
        <begin position="550"/>
        <end position="583"/>
    </location>
</feature>
<evidence type="ECO:0000256" key="4">
    <source>
        <dbReference type="ARBA" id="ARBA00022821"/>
    </source>
</evidence>
<feature type="compositionally biased region" description="Basic and acidic residues" evidence="9">
    <location>
        <begin position="559"/>
        <end position="571"/>
    </location>
</feature>
<keyword evidence="5 8" id="KW-1133">Transmembrane helix</keyword>
<feature type="transmembrane region" description="Helical" evidence="10">
    <location>
        <begin position="143"/>
        <end position="167"/>
    </location>
</feature>
<evidence type="ECO:0000256" key="6">
    <source>
        <dbReference type="ARBA" id="ARBA00023136"/>
    </source>
</evidence>
<keyword evidence="8" id="KW-0112">Calmodulin-binding</keyword>
<dbReference type="GO" id="GO:0005516">
    <property type="term" value="F:calmodulin binding"/>
    <property type="evidence" value="ECO:0007669"/>
    <property type="project" value="UniProtKB-KW"/>
</dbReference>
<keyword evidence="7 8" id="KW-0568">Pathogenesis-related protein</keyword>
<feature type="transmembrane region" description="Helical" evidence="10">
    <location>
        <begin position="58"/>
        <end position="75"/>
    </location>
</feature>
<comment type="function">
    <text evidence="8">May be involved in modulation of pathogen defense and leaf cell death.</text>
</comment>
<comment type="domain">
    <text evidence="8">The C-terminus contains a calmodulin-binding domain, which binds calmodulin in a calcium-dependent fashion.</text>
</comment>
<sequence>MSSEATLEQTPTWIVASVCSVIVLISLVFERALHHLGKALERRRLTLYEALLKLKEELMLLGFVSLLLVVFQDLIQKICIDESLMEHWRPCRGGNEASAAAHYGAASTFAGGGRRMLKGGETFGHCSSKGKVPLLSRHALEQVHIFIFVLAITHVVLSAVTVLLGLLQMRKWKHWENSIQEEGSTAPKMIKRVQKIKFIQDRCKGREKVAWVIIWMRSFFKQFYGSVSNDDYVAMRLGFVMEHFRGHHKFNFYDYMIKALEKDFKRVVGIKWYYWIFVMIFLLVNITGWHSYFWISLVPLSLLLLIGAKLEHIINKLAYEVASKHAAGQGEGGIVVRPSDELFWFHSPRLVLVLIHFILFQNAFEFAYFFWTLATFGVNSCIMDRPGYSVSRIVICVVVQVLCSYSTLPLYAIVSHMGSSFKSAVFADDVADHLRGWADGARRRMRRSATAGDAAGCLGAERSLEGRSRPDQLRSISWSAGRRPCDAGRRRPGARQAAVPGSSPARAFIAAEQRRLLTCPVLQQPANGGGSGGDRAVGAVGVSFHDHGWTVRPPLGSREPSDRRRAAGSERRKARWCVGLKAQ</sequence>
<dbReference type="GO" id="GO:0006952">
    <property type="term" value="P:defense response"/>
    <property type="evidence" value="ECO:0007669"/>
    <property type="project" value="UniProtKB-KW"/>
</dbReference>
<feature type="transmembrane region" description="Helical" evidence="10">
    <location>
        <begin position="391"/>
        <end position="414"/>
    </location>
</feature>
<accession>A0A2T8ICH0</accession>
<proteinExistence type="inferred from homology"/>
<evidence type="ECO:0000313" key="11">
    <source>
        <dbReference type="EMBL" id="PVH35369.1"/>
    </source>
</evidence>
<evidence type="ECO:0000256" key="9">
    <source>
        <dbReference type="SAM" id="MobiDB-lite"/>
    </source>
</evidence>
<dbReference type="AlphaFoldDB" id="A0A2T8ICH0"/>
<dbReference type="PANTHER" id="PTHR31942">
    <property type="entry name" value="MLO-LIKE PROTEIN 1"/>
    <property type="match status" value="1"/>
</dbReference>
<evidence type="ECO:0000256" key="3">
    <source>
        <dbReference type="ARBA" id="ARBA00022692"/>
    </source>
</evidence>
<name>A0A2T8ICH0_9POAL</name>
<organism evidence="11">
    <name type="scientific">Panicum hallii</name>
    <dbReference type="NCBI Taxonomy" id="206008"/>
    <lineage>
        <taxon>Eukaryota</taxon>
        <taxon>Viridiplantae</taxon>
        <taxon>Streptophyta</taxon>
        <taxon>Embryophyta</taxon>
        <taxon>Tracheophyta</taxon>
        <taxon>Spermatophyta</taxon>
        <taxon>Magnoliopsida</taxon>
        <taxon>Liliopsida</taxon>
        <taxon>Poales</taxon>
        <taxon>Poaceae</taxon>
        <taxon>PACMAD clade</taxon>
        <taxon>Panicoideae</taxon>
        <taxon>Panicodae</taxon>
        <taxon>Paniceae</taxon>
        <taxon>Panicinae</taxon>
        <taxon>Panicum</taxon>
        <taxon>Panicum sect. Panicum</taxon>
    </lineage>
</organism>